<reference evidence="4" key="1">
    <citation type="submission" date="2020-08" db="EMBL/GenBank/DDBJ databases">
        <title>A bifunctional nitrone conjugated secondary metabolite targeting the ribosome.</title>
        <authorList>
            <person name="Limbrick E.M."/>
            <person name="Graf M."/>
            <person name="Derewacz D.K."/>
            <person name="Nguyen F."/>
            <person name="Spraggins J.M."/>
            <person name="Wieland M."/>
            <person name="Ynigez-Gutierrez A.E."/>
            <person name="Reisman B.J."/>
            <person name="Zinshteyn B."/>
            <person name="McCulloch K."/>
            <person name="Iverson T.M."/>
            <person name="Green R."/>
            <person name="Wilson D.N."/>
            <person name="Bachmann B.O."/>
        </authorList>
    </citation>
    <scope>NUCLEOTIDE SEQUENCE</scope>
    <source>
        <strain evidence="4">Africana</strain>
    </source>
</reference>
<accession>A0A7D6CFZ1</accession>
<dbReference type="InterPro" id="IPR036291">
    <property type="entry name" value="NAD(P)-bd_dom_sf"/>
</dbReference>
<feature type="region of interest" description="Disordered" evidence="3">
    <location>
        <begin position="1"/>
        <end position="35"/>
    </location>
</feature>
<organism evidence="4">
    <name type="scientific">Micromonospora carbonacea</name>
    <dbReference type="NCBI Taxonomy" id="47853"/>
    <lineage>
        <taxon>Bacteria</taxon>
        <taxon>Bacillati</taxon>
        <taxon>Actinomycetota</taxon>
        <taxon>Actinomycetes</taxon>
        <taxon>Micromonosporales</taxon>
        <taxon>Micromonosporaceae</taxon>
        <taxon>Micromonospora</taxon>
    </lineage>
</organism>
<dbReference type="PANTHER" id="PTHR43639">
    <property type="entry name" value="OXIDOREDUCTASE, SHORT-CHAIN DEHYDROGENASE/REDUCTASE FAMILY (AFU_ORTHOLOGUE AFUA_5G02870)"/>
    <property type="match status" value="1"/>
</dbReference>
<gene>
    <name evidence="4" type="ORF">HZU44_08810</name>
</gene>
<evidence type="ECO:0000256" key="2">
    <source>
        <dbReference type="ARBA" id="ARBA00023002"/>
    </source>
</evidence>
<proteinExistence type="inferred from homology"/>
<sequence>MPGVRNAVDRPRPSAHAAGSRNHTGRIGGETVSSPQNGHVAIVTGANHGIGAAIARGLARTGCAVLCAYWRVHDPAGHGLPDEYRRSRARDADSVVSAIRQAGGRAVAVEQDLRVPEAAGLLFDAAEEAFGPVDILINNATGWVADTFTPASTDRHGRALQPVTAASWSQQFTVDAMAPALLIGEFARRHAARGARWGRIVGLTSGSSGGFPEEVSYGAAKAAQENYTMSAAAELAPFGITANMVHPPVTDTGWVTDPVRQYVADSGTHLATPEQVAEVICHLASDAAALISGNRIHLR</sequence>
<dbReference type="GO" id="GO:0016491">
    <property type="term" value="F:oxidoreductase activity"/>
    <property type="evidence" value="ECO:0007669"/>
    <property type="project" value="UniProtKB-KW"/>
</dbReference>
<dbReference type="AlphaFoldDB" id="A0A7D6CFZ1"/>
<protein>
    <submittedName>
        <fullName evidence="4">SDR family oxidoreductase</fullName>
    </submittedName>
</protein>
<name>A0A7D6CFZ1_9ACTN</name>
<dbReference type="EMBL" id="CP058905">
    <property type="protein sequence ID" value="QLK00132.1"/>
    <property type="molecule type" value="Genomic_DNA"/>
</dbReference>
<dbReference type="CDD" id="cd05233">
    <property type="entry name" value="SDR_c"/>
    <property type="match status" value="1"/>
</dbReference>
<dbReference type="SUPFAM" id="SSF51735">
    <property type="entry name" value="NAD(P)-binding Rossmann-fold domains"/>
    <property type="match status" value="1"/>
</dbReference>
<dbReference type="PRINTS" id="PR00081">
    <property type="entry name" value="GDHRDH"/>
</dbReference>
<evidence type="ECO:0000313" key="4">
    <source>
        <dbReference type="EMBL" id="QLK00132.1"/>
    </source>
</evidence>
<dbReference type="Gene3D" id="3.40.50.720">
    <property type="entry name" value="NAD(P)-binding Rossmann-like Domain"/>
    <property type="match status" value="1"/>
</dbReference>
<evidence type="ECO:0000256" key="1">
    <source>
        <dbReference type="ARBA" id="ARBA00006484"/>
    </source>
</evidence>
<dbReference type="InterPro" id="IPR002347">
    <property type="entry name" value="SDR_fam"/>
</dbReference>
<comment type="similarity">
    <text evidence="1">Belongs to the short-chain dehydrogenases/reductases (SDR) family.</text>
</comment>
<keyword evidence="2" id="KW-0560">Oxidoreductase</keyword>
<dbReference type="PRINTS" id="PR00080">
    <property type="entry name" value="SDRFAMILY"/>
</dbReference>
<dbReference type="Pfam" id="PF13561">
    <property type="entry name" value="adh_short_C2"/>
    <property type="match status" value="1"/>
</dbReference>
<evidence type="ECO:0000256" key="3">
    <source>
        <dbReference type="SAM" id="MobiDB-lite"/>
    </source>
</evidence>
<dbReference type="PANTHER" id="PTHR43639:SF1">
    <property type="entry name" value="SHORT-CHAIN DEHYDROGENASE_REDUCTASE FAMILY PROTEIN"/>
    <property type="match status" value="1"/>
</dbReference>